<dbReference type="InterPro" id="IPR000719">
    <property type="entry name" value="Prot_kinase_dom"/>
</dbReference>
<dbReference type="Proteomes" id="UP001420932">
    <property type="component" value="Unassembled WGS sequence"/>
</dbReference>
<protein>
    <recommendedName>
        <fullName evidence="3">Protein kinase domain-containing protein</fullName>
    </recommendedName>
</protein>
<accession>A0AAP0LEN3</accession>
<dbReference type="GO" id="GO:0005524">
    <property type="term" value="F:ATP binding"/>
    <property type="evidence" value="ECO:0007669"/>
    <property type="project" value="UniProtKB-KW"/>
</dbReference>
<evidence type="ECO:0000313" key="5">
    <source>
        <dbReference type="Proteomes" id="UP001420932"/>
    </source>
</evidence>
<proteinExistence type="predicted"/>
<comment type="caution">
    <text evidence="4">The sequence shown here is derived from an EMBL/GenBank/DDBJ whole genome shotgun (WGS) entry which is preliminary data.</text>
</comment>
<dbReference type="PROSITE" id="PS50011">
    <property type="entry name" value="PROTEIN_KINASE_DOM"/>
    <property type="match status" value="1"/>
</dbReference>
<feature type="domain" description="Protein kinase" evidence="3">
    <location>
        <begin position="1"/>
        <end position="202"/>
    </location>
</feature>
<dbReference type="InterPro" id="IPR011009">
    <property type="entry name" value="Kinase-like_dom_sf"/>
</dbReference>
<reference evidence="4 5" key="1">
    <citation type="submission" date="2024-01" db="EMBL/GenBank/DDBJ databases">
        <title>Genome assemblies of Stephania.</title>
        <authorList>
            <person name="Yang L."/>
        </authorList>
    </citation>
    <scope>NUCLEOTIDE SEQUENCE [LARGE SCALE GENOMIC DNA]</scope>
    <source>
        <strain evidence="4">YNDBR</strain>
        <tissue evidence="4">Leaf</tissue>
    </source>
</reference>
<evidence type="ECO:0000256" key="2">
    <source>
        <dbReference type="ARBA" id="ARBA00022840"/>
    </source>
</evidence>
<dbReference type="PANTHER" id="PTHR47989">
    <property type="entry name" value="OS01G0750732 PROTEIN"/>
    <property type="match status" value="1"/>
</dbReference>
<dbReference type="InterPro" id="IPR001245">
    <property type="entry name" value="Ser-Thr/Tyr_kinase_cat_dom"/>
</dbReference>
<organism evidence="4 5">
    <name type="scientific">Stephania yunnanensis</name>
    <dbReference type="NCBI Taxonomy" id="152371"/>
    <lineage>
        <taxon>Eukaryota</taxon>
        <taxon>Viridiplantae</taxon>
        <taxon>Streptophyta</taxon>
        <taxon>Embryophyta</taxon>
        <taxon>Tracheophyta</taxon>
        <taxon>Spermatophyta</taxon>
        <taxon>Magnoliopsida</taxon>
        <taxon>Ranunculales</taxon>
        <taxon>Menispermaceae</taxon>
        <taxon>Menispermoideae</taxon>
        <taxon>Cissampelideae</taxon>
        <taxon>Stephania</taxon>
    </lineage>
</organism>
<keyword evidence="2" id="KW-0067">ATP-binding</keyword>
<dbReference type="SUPFAM" id="SSF56112">
    <property type="entry name" value="Protein kinase-like (PK-like)"/>
    <property type="match status" value="1"/>
</dbReference>
<evidence type="ECO:0000256" key="1">
    <source>
        <dbReference type="ARBA" id="ARBA00022741"/>
    </source>
</evidence>
<dbReference type="EMBL" id="JBBNAF010000001">
    <property type="protein sequence ID" value="KAK9169783.1"/>
    <property type="molecule type" value="Genomic_DNA"/>
</dbReference>
<dbReference type="PANTHER" id="PTHR47989:SF47">
    <property type="entry name" value="SERINE_THREONINE-PROTEIN KINASE PBL28-RELATED"/>
    <property type="match status" value="1"/>
</dbReference>
<dbReference type="AlphaFoldDB" id="A0AAP0LEN3"/>
<dbReference type="GO" id="GO:0004672">
    <property type="term" value="F:protein kinase activity"/>
    <property type="evidence" value="ECO:0007669"/>
    <property type="project" value="InterPro"/>
</dbReference>
<keyword evidence="1" id="KW-0547">Nucleotide-binding</keyword>
<keyword evidence="5" id="KW-1185">Reference proteome</keyword>
<dbReference type="Pfam" id="PF07714">
    <property type="entry name" value="PK_Tyr_Ser-Thr"/>
    <property type="match status" value="1"/>
</dbReference>
<sequence>MFSQISDFGLVKMMPENQEMYVTTKVLGTFGYFDLEYISTRKLTIQSDICAFGVVLLELLTGRIAVDLSQGPNDQNLVLQIPHLLWEAKLSRTPSYRYYYCCIPISNGKCGLRPWIDTTYVTRTQVQVSNASPRVKKWERRCESRKERKRRHGSMCSKLLTVAVKGRLDLLHSTGEEVVDPSPEIALSYTGLNLDVDSHIFMKEGLLEILMRFYYSPVADYESKILILQISLKKCIYADHEAKENETGGE</sequence>
<dbReference type="Gene3D" id="1.10.510.10">
    <property type="entry name" value="Transferase(Phosphotransferase) domain 1"/>
    <property type="match status" value="1"/>
</dbReference>
<name>A0AAP0LEN3_9MAGN</name>
<evidence type="ECO:0000259" key="3">
    <source>
        <dbReference type="PROSITE" id="PS50011"/>
    </source>
</evidence>
<evidence type="ECO:0000313" key="4">
    <source>
        <dbReference type="EMBL" id="KAK9169783.1"/>
    </source>
</evidence>
<gene>
    <name evidence="4" type="ORF">Syun_001923</name>
</gene>